<evidence type="ECO:0000313" key="4">
    <source>
        <dbReference type="Proteomes" id="UP000289738"/>
    </source>
</evidence>
<evidence type="ECO:0000256" key="1">
    <source>
        <dbReference type="PROSITE-ProRule" id="PRU00176"/>
    </source>
</evidence>
<protein>
    <recommendedName>
        <fullName evidence="2">RRM domain-containing protein</fullName>
    </recommendedName>
</protein>
<dbReference type="STRING" id="3818.A0A444X1R6"/>
<comment type="caution">
    <text evidence="3">The sequence shown here is derived from an EMBL/GenBank/DDBJ whole genome shotgun (WGS) entry which is preliminary data.</text>
</comment>
<feature type="domain" description="RRM" evidence="2">
    <location>
        <begin position="154"/>
        <end position="225"/>
    </location>
</feature>
<dbReference type="EMBL" id="SDMP01000020">
    <property type="protein sequence ID" value="RYQ83676.1"/>
    <property type="molecule type" value="Genomic_DNA"/>
</dbReference>
<sequence length="247" mass="26432">MYLSFVEEGIIGSKKLATKLITTFGVYENYQRALRIFAPGTRIVAGASGVAILPGIGASLGEVFCDYLNGQCIKFDCKLNHLPHNLLMTVLAATTSMGTLSPAPMAPSAVAMAATHAIVVAQALQAHAAQAQAQSVKNFIGSLEKAGKDDALKKTLQVSNLSPLLAVEQLKQLFGFCSTVVEYTIANSKHFAYIEYSKPKEATAALALNNIDVSRRPLNVEMAKFLLQKLFVVNSSLALSSLPLIMQ</sequence>
<proteinExistence type="predicted"/>
<dbReference type="Proteomes" id="UP000289738">
    <property type="component" value="Chromosome B10"/>
</dbReference>
<name>A0A444X1R6_ARAHY</name>
<dbReference type="SUPFAM" id="SSF54928">
    <property type="entry name" value="RNA-binding domain, RBD"/>
    <property type="match status" value="1"/>
</dbReference>
<reference evidence="3 4" key="1">
    <citation type="submission" date="2019-01" db="EMBL/GenBank/DDBJ databases">
        <title>Sequencing of cultivated peanut Arachis hypogaea provides insights into genome evolution and oil improvement.</title>
        <authorList>
            <person name="Chen X."/>
        </authorList>
    </citation>
    <scope>NUCLEOTIDE SEQUENCE [LARGE SCALE GENOMIC DNA]</scope>
    <source>
        <strain evidence="4">cv. Fuhuasheng</strain>
        <tissue evidence="3">Leaves</tissue>
    </source>
</reference>
<dbReference type="PANTHER" id="PTHR32343">
    <property type="entry name" value="SERINE/ARGININE-RICH SPLICING FACTOR"/>
    <property type="match status" value="1"/>
</dbReference>
<dbReference type="SMART" id="SM00360">
    <property type="entry name" value="RRM"/>
    <property type="match status" value="1"/>
</dbReference>
<dbReference type="Pfam" id="PF00076">
    <property type="entry name" value="RRM_1"/>
    <property type="match status" value="1"/>
</dbReference>
<dbReference type="CDD" id="cd00590">
    <property type="entry name" value="RRM_SF"/>
    <property type="match status" value="1"/>
</dbReference>
<keyword evidence="4" id="KW-1185">Reference proteome</keyword>
<dbReference type="InterPro" id="IPR035979">
    <property type="entry name" value="RBD_domain_sf"/>
</dbReference>
<dbReference type="AlphaFoldDB" id="A0A444X1R6"/>
<dbReference type="GO" id="GO:0003723">
    <property type="term" value="F:RNA binding"/>
    <property type="evidence" value="ECO:0007669"/>
    <property type="project" value="UniProtKB-UniRule"/>
</dbReference>
<dbReference type="PANTHER" id="PTHR32343:SF8">
    <property type="entry name" value="RNA RECOGNITION MOTIF (RRM)-CONTAINING PROTEIN"/>
    <property type="match status" value="1"/>
</dbReference>
<dbReference type="InterPro" id="IPR012677">
    <property type="entry name" value="Nucleotide-bd_a/b_plait_sf"/>
</dbReference>
<evidence type="ECO:0000313" key="3">
    <source>
        <dbReference type="EMBL" id="RYQ83676.1"/>
    </source>
</evidence>
<organism evidence="3 4">
    <name type="scientific">Arachis hypogaea</name>
    <name type="common">Peanut</name>
    <dbReference type="NCBI Taxonomy" id="3818"/>
    <lineage>
        <taxon>Eukaryota</taxon>
        <taxon>Viridiplantae</taxon>
        <taxon>Streptophyta</taxon>
        <taxon>Embryophyta</taxon>
        <taxon>Tracheophyta</taxon>
        <taxon>Spermatophyta</taxon>
        <taxon>Magnoliopsida</taxon>
        <taxon>eudicotyledons</taxon>
        <taxon>Gunneridae</taxon>
        <taxon>Pentapetalae</taxon>
        <taxon>rosids</taxon>
        <taxon>fabids</taxon>
        <taxon>Fabales</taxon>
        <taxon>Fabaceae</taxon>
        <taxon>Papilionoideae</taxon>
        <taxon>50 kb inversion clade</taxon>
        <taxon>dalbergioids sensu lato</taxon>
        <taxon>Dalbergieae</taxon>
        <taxon>Pterocarpus clade</taxon>
        <taxon>Arachis</taxon>
    </lineage>
</organism>
<evidence type="ECO:0000259" key="2">
    <source>
        <dbReference type="PROSITE" id="PS50102"/>
    </source>
</evidence>
<dbReference type="PROSITE" id="PS50102">
    <property type="entry name" value="RRM"/>
    <property type="match status" value="1"/>
</dbReference>
<dbReference type="InterPro" id="IPR000504">
    <property type="entry name" value="RRM_dom"/>
</dbReference>
<dbReference type="Gene3D" id="3.30.70.330">
    <property type="match status" value="1"/>
</dbReference>
<gene>
    <name evidence="3" type="ORF">Ahy_B10g102449</name>
</gene>
<keyword evidence="1" id="KW-0694">RNA-binding</keyword>
<accession>A0A444X1R6</accession>